<dbReference type="EMBL" id="SSOD01000020">
    <property type="protein sequence ID" value="THF56536.1"/>
    <property type="molecule type" value="Genomic_DNA"/>
</dbReference>
<dbReference type="PRINTS" id="PR00081">
    <property type="entry name" value="GDHRDH"/>
</dbReference>
<dbReference type="InterPro" id="IPR002347">
    <property type="entry name" value="SDR_fam"/>
</dbReference>
<keyword evidence="2" id="KW-0560">Oxidoreductase</keyword>
<evidence type="ECO:0000256" key="3">
    <source>
        <dbReference type="SAM" id="MobiDB-lite"/>
    </source>
</evidence>
<keyword evidence="6" id="KW-1185">Reference proteome</keyword>
<dbReference type="PANTHER" id="PTHR48107:SF7">
    <property type="entry name" value="RE15974P"/>
    <property type="match status" value="1"/>
</dbReference>
<dbReference type="Proteomes" id="UP000307956">
    <property type="component" value="Unassembled WGS sequence"/>
</dbReference>
<dbReference type="PANTHER" id="PTHR48107">
    <property type="entry name" value="NADPH-DEPENDENT ALDEHYDE REDUCTASE-LIKE PROTEIN, CHLOROPLASTIC-RELATED"/>
    <property type="match status" value="1"/>
</dbReference>
<proteinExistence type="inferred from homology"/>
<dbReference type="InterPro" id="IPR036291">
    <property type="entry name" value="NAD(P)-bd_dom_sf"/>
</dbReference>
<dbReference type="AlphaFoldDB" id="A0A4S4ABZ6"/>
<dbReference type="Gene3D" id="3.40.50.720">
    <property type="entry name" value="NAD(P)-binding Rossmann-like Domain"/>
    <property type="match status" value="1"/>
</dbReference>
<dbReference type="PROSITE" id="PS00061">
    <property type="entry name" value="ADH_SHORT"/>
    <property type="match status" value="1"/>
</dbReference>
<dbReference type="InterPro" id="IPR020904">
    <property type="entry name" value="Sc_DH/Rdtase_CS"/>
</dbReference>
<evidence type="ECO:0000256" key="1">
    <source>
        <dbReference type="ARBA" id="ARBA00006484"/>
    </source>
</evidence>
<protein>
    <submittedName>
        <fullName evidence="5">SDR family oxidoreductase</fullName>
    </submittedName>
</protein>
<dbReference type="PRINTS" id="PR00080">
    <property type="entry name" value="SDRFAMILY"/>
</dbReference>
<evidence type="ECO:0000256" key="2">
    <source>
        <dbReference type="ARBA" id="ARBA00023002"/>
    </source>
</evidence>
<dbReference type="FunFam" id="3.40.50.720:FF:000084">
    <property type="entry name" value="Short-chain dehydrogenase reductase"/>
    <property type="match status" value="1"/>
</dbReference>
<evidence type="ECO:0000259" key="4">
    <source>
        <dbReference type="SMART" id="SM00822"/>
    </source>
</evidence>
<feature type="region of interest" description="Disordered" evidence="3">
    <location>
        <begin position="1"/>
        <end position="23"/>
    </location>
</feature>
<dbReference type="SMART" id="SM00822">
    <property type="entry name" value="PKS_KR"/>
    <property type="match status" value="1"/>
</dbReference>
<dbReference type="InterPro" id="IPR057326">
    <property type="entry name" value="KR_dom"/>
</dbReference>
<evidence type="ECO:0000313" key="5">
    <source>
        <dbReference type="EMBL" id="THF56536.1"/>
    </source>
</evidence>
<comment type="caution">
    <text evidence="5">The sequence shown here is derived from an EMBL/GenBank/DDBJ whole genome shotgun (WGS) entry which is preliminary data.</text>
</comment>
<feature type="domain" description="Ketoreductase" evidence="4">
    <location>
        <begin position="22"/>
        <end position="204"/>
    </location>
</feature>
<sequence length="265" mass="27138">MSATPPDRLPSEQSPLPAGRPPVAIVTGGSRGIGRRIAERLAQTGYAVLIGYRSEQASADEAAAGIAAIGGTARAVRADVADEAVIARLFDTAEREFGGIDVVVNAAGVLIDKPLADLNIDEVDRMLGTNLRGAVIVSRQAARRVRAGGSIINISSAITKGTAPGYSVYAATKAGLEALTATLAKELGGRGIRVNAVAPGPTDTDMLRTGFANSGHGEQMRQAIVSATPLGRIGRPDDAAEVVLALVGPLRWVHGQTIHASGGLV</sequence>
<evidence type="ECO:0000313" key="6">
    <source>
        <dbReference type="Proteomes" id="UP000307956"/>
    </source>
</evidence>
<accession>A0A4S4ABZ6</accession>
<gene>
    <name evidence="5" type="ORF">E6O51_19165</name>
</gene>
<dbReference type="Pfam" id="PF13561">
    <property type="entry name" value="adh_short_C2"/>
    <property type="match status" value="1"/>
</dbReference>
<name>A0A4S4ABZ6_9RHOO</name>
<comment type="similarity">
    <text evidence="1">Belongs to the short-chain dehydrogenases/reductases (SDR) family.</text>
</comment>
<organism evidence="5 6">
    <name type="scientific">Pseudothauera rhizosphaerae</name>
    <dbReference type="NCBI Taxonomy" id="2565932"/>
    <lineage>
        <taxon>Bacteria</taxon>
        <taxon>Pseudomonadati</taxon>
        <taxon>Pseudomonadota</taxon>
        <taxon>Betaproteobacteria</taxon>
        <taxon>Rhodocyclales</taxon>
        <taxon>Zoogloeaceae</taxon>
        <taxon>Pseudothauera</taxon>
    </lineage>
</organism>
<dbReference type="GO" id="GO:0016614">
    <property type="term" value="F:oxidoreductase activity, acting on CH-OH group of donors"/>
    <property type="evidence" value="ECO:0007669"/>
    <property type="project" value="UniProtKB-ARBA"/>
</dbReference>
<dbReference type="OrthoDB" id="9809287at2"/>
<reference evidence="5 6" key="1">
    <citation type="submission" date="2019-04" db="EMBL/GenBank/DDBJ databases">
        <title>Azoarcus rhizosphaerae sp. nov. isolated from rhizosphere of Ficus religiosa.</title>
        <authorList>
            <person name="Lin S.-Y."/>
            <person name="Hameed A."/>
            <person name="Hsu Y.-H."/>
            <person name="Young C.-C."/>
        </authorList>
    </citation>
    <scope>NUCLEOTIDE SEQUENCE [LARGE SCALE GENOMIC DNA]</scope>
    <source>
        <strain evidence="5 6">CC-YHH848</strain>
    </source>
</reference>
<dbReference type="SUPFAM" id="SSF51735">
    <property type="entry name" value="NAD(P)-binding Rossmann-fold domains"/>
    <property type="match status" value="1"/>
</dbReference>